<proteinExistence type="predicted"/>
<organism evidence="5 6">
    <name type="scientific">Achlya hypogyna</name>
    <name type="common">Oomycete</name>
    <name type="synonym">Protoachlya hypogyna</name>
    <dbReference type="NCBI Taxonomy" id="1202772"/>
    <lineage>
        <taxon>Eukaryota</taxon>
        <taxon>Sar</taxon>
        <taxon>Stramenopiles</taxon>
        <taxon>Oomycota</taxon>
        <taxon>Saprolegniomycetes</taxon>
        <taxon>Saprolegniales</taxon>
        <taxon>Achlyaceae</taxon>
        <taxon>Achlya</taxon>
    </lineage>
</organism>
<feature type="domain" description="Peptidase C83" evidence="4">
    <location>
        <begin position="14"/>
        <end position="257"/>
    </location>
</feature>
<dbReference type="GO" id="GO:0046872">
    <property type="term" value="F:metal ion binding"/>
    <property type="evidence" value="ECO:0007669"/>
    <property type="project" value="InterPro"/>
</dbReference>
<dbReference type="EMBL" id="JNBR01000602">
    <property type="protein sequence ID" value="OQR90583.1"/>
    <property type="molecule type" value="Genomic_DNA"/>
</dbReference>
<dbReference type="InterPro" id="IPR007719">
    <property type="entry name" value="PCS_N"/>
</dbReference>
<dbReference type="EC" id="2.3.2.15" evidence="1"/>
<comment type="caution">
    <text evidence="5">The sequence shown here is derived from an EMBL/GenBank/DDBJ whole genome shotgun (WGS) entry which is preliminary data.</text>
</comment>
<sequence>MFKMVFLPYGEPPAPADGGHGDKLRRAVIVSVLSVIGIPYMIYLMIFRRSTIAPVLAAAKAESIKLDPVFKDMTRLQRVWISTVGQRYLQGPLEYQRREGFCSSATLRNVLKSLNASALPPAKSGASTPTKYVAALDAHGHTTSTIVYGSDGYDAFLAAIKHANSDQYRVAVNFLRSPLFGFASPMYAPFNFLLGIFGGHFSVVIGYLEEDDLVAVFDVNHSYGPYLVESKRLFRAVNSFDRMTSKSRAVIVSRVVS</sequence>
<keyword evidence="3" id="KW-1133">Transmembrane helix</keyword>
<dbReference type="Proteomes" id="UP000243579">
    <property type="component" value="Unassembled WGS sequence"/>
</dbReference>
<dbReference type="PROSITE" id="PS51443">
    <property type="entry name" value="PCS"/>
    <property type="match status" value="1"/>
</dbReference>
<dbReference type="InterPro" id="IPR038765">
    <property type="entry name" value="Papain-like_cys_pep_sf"/>
</dbReference>
<keyword evidence="3" id="KW-0812">Transmembrane</keyword>
<keyword evidence="2" id="KW-0104">Cadmium</keyword>
<evidence type="ECO:0000313" key="6">
    <source>
        <dbReference type="Proteomes" id="UP000243579"/>
    </source>
</evidence>
<dbReference type="Pfam" id="PF05023">
    <property type="entry name" value="Phytochelatin"/>
    <property type="match status" value="1"/>
</dbReference>
<accession>A0A1V9YY65</accession>
<keyword evidence="6" id="KW-1185">Reference proteome</keyword>
<evidence type="ECO:0000256" key="3">
    <source>
        <dbReference type="SAM" id="Phobius"/>
    </source>
</evidence>
<evidence type="ECO:0000256" key="1">
    <source>
        <dbReference type="ARBA" id="ARBA00012468"/>
    </source>
</evidence>
<dbReference type="AlphaFoldDB" id="A0A1V9YY65"/>
<protein>
    <recommendedName>
        <fullName evidence="1">glutathione gamma-glutamylcysteinyltransferase</fullName>
        <ecNumber evidence="1">2.3.2.15</ecNumber>
    </recommendedName>
</protein>
<feature type="transmembrane region" description="Helical" evidence="3">
    <location>
        <begin position="27"/>
        <end position="46"/>
    </location>
</feature>
<dbReference type="Gene3D" id="3.90.70.30">
    <property type="entry name" value="Phytochelatin synthase, N-terminal domain"/>
    <property type="match status" value="1"/>
</dbReference>
<evidence type="ECO:0000259" key="4">
    <source>
        <dbReference type="PROSITE" id="PS51443"/>
    </source>
</evidence>
<dbReference type="InterPro" id="IPR038156">
    <property type="entry name" value="PCS_N_sf"/>
</dbReference>
<evidence type="ECO:0000256" key="2">
    <source>
        <dbReference type="ARBA" id="ARBA00022539"/>
    </source>
</evidence>
<dbReference type="GO" id="GO:0046938">
    <property type="term" value="P:phytochelatin biosynthetic process"/>
    <property type="evidence" value="ECO:0007669"/>
    <property type="project" value="InterPro"/>
</dbReference>
<dbReference type="GO" id="GO:0010038">
    <property type="term" value="P:response to metal ion"/>
    <property type="evidence" value="ECO:0007669"/>
    <property type="project" value="InterPro"/>
</dbReference>
<dbReference type="GO" id="GO:0016756">
    <property type="term" value="F:glutathione gamma-glutamylcysteinyltransferase activity"/>
    <property type="evidence" value="ECO:0007669"/>
    <property type="project" value="UniProtKB-EC"/>
</dbReference>
<reference evidence="5 6" key="1">
    <citation type="journal article" date="2014" name="Genome Biol. Evol.">
        <title>The secreted proteins of Achlya hypogyna and Thraustotheca clavata identify the ancestral oomycete secretome and reveal gene acquisitions by horizontal gene transfer.</title>
        <authorList>
            <person name="Misner I."/>
            <person name="Blouin N."/>
            <person name="Leonard G."/>
            <person name="Richards T.A."/>
            <person name="Lane C.E."/>
        </authorList>
    </citation>
    <scope>NUCLEOTIDE SEQUENCE [LARGE SCALE GENOMIC DNA]</scope>
    <source>
        <strain evidence="5 6">ATCC 48635</strain>
    </source>
</reference>
<evidence type="ECO:0000313" key="5">
    <source>
        <dbReference type="EMBL" id="OQR90583.1"/>
    </source>
</evidence>
<dbReference type="OrthoDB" id="46281at2759"/>
<dbReference type="SUPFAM" id="SSF54001">
    <property type="entry name" value="Cysteine proteinases"/>
    <property type="match status" value="1"/>
</dbReference>
<keyword evidence="3" id="KW-0472">Membrane</keyword>
<name>A0A1V9YY65_ACHHY</name>
<gene>
    <name evidence="5" type="ORF">ACHHYP_05392</name>
</gene>